<evidence type="ECO:0000313" key="3">
    <source>
        <dbReference type="Proteomes" id="UP001152795"/>
    </source>
</evidence>
<reference evidence="2" key="1">
    <citation type="submission" date="2020-04" db="EMBL/GenBank/DDBJ databases">
        <authorList>
            <person name="Alioto T."/>
            <person name="Alioto T."/>
            <person name="Gomez Garrido J."/>
        </authorList>
    </citation>
    <scope>NUCLEOTIDE SEQUENCE</scope>
    <source>
        <strain evidence="2">A484AB</strain>
    </source>
</reference>
<feature type="region of interest" description="Disordered" evidence="1">
    <location>
        <begin position="173"/>
        <end position="221"/>
    </location>
</feature>
<keyword evidence="3" id="KW-1185">Reference proteome</keyword>
<gene>
    <name evidence="2" type="ORF">PACLA_8A032904</name>
</gene>
<organism evidence="2 3">
    <name type="scientific">Paramuricea clavata</name>
    <name type="common">Red gorgonian</name>
    <name type="synonym">Violescent sea-whip</name>
    <dbReference type="NCBI Taxonomy" id="317549"/>
    <lineage>
        <taxon>Eukaryota</taxon>
        <taxon>Metazoa</taxon>
        <taxon>Cnidaria</taxon>
        <taxon>Anthozoa</taxon>
        <taxon>Octocorallia</taxon>
        <taxon>Malacalcyonacea</taxon>
        <taxon>Plexauridae</taxon>
        <taxon>Paramuricea</taxon>
    </lineage>
</organism>
<dbReference type="GO" id="GO:0008270">
    <property type="term" value="F:zinc ion binding"/>
    <property type="evidence" value="ECO:0007669"/>
    <property type="project" value="InterPro"/>
</dbReference>
<sequence length="293" mass="32924">MVSFFQDLMKCIASLKTEQNQRAVNTICKTPLTSYRTESHKEYGKLLTPFSYSYVKKELDKAEQAEVLMLDGGSVRIKIGQTETELAENNCKCTFFTSMKLPCRHIIASVAEQMSHFGTDDFLANMETLKRLQTQLAAGRRIALKDDAAQQECVSVCTQTDCVLVQESPTVLPHDEDNGNKLHQKKSSNKSSSEEDKKKDTQTPITMPPRMLKRGRPKGAGLTVIGLPKKRKVTGAIPFIKKSPTEKERVLLNCFLERKEVESALRGALAEEEMVEVRPVLDLSNLPFGEHWT</sequence>
<evidence type="ECO:0000313" key="2">
    <source>
        <dbReference type="EMBL" id="CAB4012093.1"/>
    </source>
</evidence>
<dbReference type="Proteomes" id="UP001152795">
    <property type="component" value="Unassembled WGS sequence"/>
</dbReference>
<dbReference type="PROSITE" id="PS50966">
    <property type="entry name" value="ZF_SWIM"/>
    <property type="match status" value="1"/>
</dbReference>
<proteinExistence type="predicted"/>
<dbReference type="EMBL" id="CACRXK020007377">
    <property type="protein sequence ID" value="CAB4012093.1"/>
    <property type="molecule type" value="Genomic_DNA"/>
</dbReference>
<name>A0A6S7I5V8_PARCT</name>
<accession>A0A6S7I5V8</accession>
<dbReference type="OrthoDB" id="5990014at2759"/>
<comment type="caution">
    <text evidence="2">The sequence shown here is derived from an EMBL/GenBank/DDBJ whole genome shotgun (WGS) entry which is preliminary data.</text>
</comment>
<feature type="compositionally biased region" description="Basic and acidic residues" evidence="1">
    <location>
        <begin position="192"/>
        <end position="201"/>
    </location>
</feature>
<dbReference type="InterPro" id="IPR007527">
    <property type="entry name" value="Znf_SWIM"/>
</dbReference>
<evidence type="ECO:0000256" key="1">
    <source>
        <dbReference type="SAM" id="MobiDB-lite"/>
    </source>
</evidence>
<dbReference type="Pfam" id="PF04434">
    <property type="entry name" value="SWIM"/>
    <property type="match status" value="1"/>
</dbReference>
<dbReference type="AlphaFoldDB" id="A0A6S7I5V8"/>
<protein>
    <submittedName>
        <fullName evidence="2">Zinc finger SWIM domain-containing 1-like</fullName>
    </submittedName>
</protein>